<keyword evidence="3" id="KW-1185">Reference proteome</keyword>
<accession>A0ABS2AN69</accession>
<reference evidence="2 3" key="1">
    <citation type="submission" date="2021-01" db="EMBL/GenBank/DDBJ databases">
        <title>Actinoplanes sp. nov. LDG1-06 isolated from lichen.</title>
        <authorList>
            <person name="Saeng-In P."/>
            <person name="Phongsopitanun W."/>
            <person name="Kanchanasin P."/>
            <person name="Yuki M."/>
            <person name="Kudo T."/>
            <person name="Ohkuma M."/>
            <person name="Tanasupawat S."/>
        </authorList>
    </citation>
    <scope>NUCLEOTIDE SEQUENCE [LARGE SCALE GENOMIC DNA]</scope>
    <source>
        <strain evidence="2 3">LDG1-06</strain>
    </source>
</reference>
<evidence type="ECO:0000313" key="3">
    <source>
        <dbReference type="Proteomes" id="UP000632138"/>
    </source>
</evidence>
<gene>
    <name evidence="2" type="ORF">JIG36_37895</name>
</gene>
<evidence type="ECO:0000313" key="2">
    <source>
        <dbReference type="EMBL" id="MBM2621292.1"/>
    </source>
</evidence>
<keyword evidence="1" id="KW-0472">Membrane</keyword>
<organism evidence="2 3">
    <name type="scientific">Paractinoplanes ovalisporus</name>
    <dbReference type="NCBI Taxonomy" id="2810368"/>
    <lineage>
        <taxon>Bacteria</taxon>
        <taxon>Bacillati</taxon>
        <taxon>Actinomycetota</taxon>
        <taxon>Actinomycetes</taxon>
        <taxon>Micromonosporales</taxon>
        <taxon>Micromonosporaceae</taxon>
        <taxon>Paractinoplanes</taxon>
    </lineage>
</organism>
<protein>
    <submittedName>
        <fullName evidence="2">Uncharacterized protein</fullName>
    </submittedName>
</protein>
<comment type="caution">
    <text evidence="2">The sequence shown here is derived from an EMBL/GenBank/DDBJ whole genome shotgun (WGS) entry which is preliminary data.</text>
</comment>
<keyword evidence="1" id="KW-1133">Transmembrane helix</keyword>
<sequence length="64" mass="7025">MFSLLETLSPAMGWVAVVIACLVGAFVVYVGATLGVTLFHPRAEVRRHAARVLRQLLAFLRSSR</sequence>
<keyword evidence="1" id="KW-0812">Transmembrane</keyword>
<dbReference type="EMBL" id="JAENHP010000018">
    <property type="protein sequence ID" value="MBM2621292.1"/>
    <property type="molecule type" value="Genomic_DNA"/>
</dbReference>
<name>A0ABS2AN69_9ACTN</name>
<evidence type="ECO:0000256" key="1">
    <source>
        <dbReference type="SAM" id="Phobius"/>
    </source>
</evidence>
<dbReference type="Proteomes" id="UP000632138">
    <property type="component" value="Unassembled WGS sequence"/>
</dbReference>
<feature type="transmembrane region" description="Helical" evidence="1">
    <location>
        <begin position="12"/>
        <end position="39"/>
    </location>
</feature>
<dbReference type="RefSeq" id="WP_203381257.1">
    <property type="nucleotide sequence ID" value="NZ_JAENHP010000018.1"/>
</dbReference>
<proteinExistence type="predicted"/>